<feature type="transmembrane region" description="Helical" evidence="1">
    <location>
        <begin position="145"/>
        <end position="171"/>
    </location>
</feature>
<reference evidence="3" key="1">
    <citation type="submission" date="2021-06" db="EMBL/GenBank/DDBJ databases">
        <title>New haloarchaea isolates fom saline soil.</title>
        <authorList>
            <person name="Duran-Viseras A."/>
            <person name="Sanchez-Porro C.S."/>
            <person name="Ventosa A."/>
        </authorList>
    </citation>
    <scope>NUCLEOTIDE SEQUENCE</scope>
    <source>
        <strain evidence="3">JCM 18369</strain>
    </source>
</reference>
<keyword evidence="4" id="KW-1185">Reference proteome</keyword>
<feature type="transmembrane region" description="Helical" evidence="1">
    <location>
        <begin position="91"/>
        <end position="124"/>
    </location>
</feature>
<feature type="transmembrane region" description="Helical" evidence="1">
    <location>
        <begin position="241"/>
        <end position="267"/>
    </location>
</feature>
<accession>A0AA41FZH8</accession>
<sequence>MAVLQALRDAVETLQRNPVLFVAAALYGLAQAPGLLLQVAGNPLLNIASSGYNFLFYLIMPFFLGGMISMAREGLSGPTDLSRLWSGGKTHYLQILVVVLLGLVVYFVVGFGMFMLVIALVLALGANLGNVLAGHGAGLGGVSMAAVALIGVLVLVFALVILAVLFLLQFYAHAIVVDDADAVGSLKRSYAVARGNVVSVLGYDLLATVLGVLIVAIPFAFVFVIADGFAGLSTASWSVRLAYVALTVVMSAVSGAFGLTFSTAFYVRLTGGNAGFGGGSSGGL</sequence>
<proteinExistence type="predicted"/>
<organism evidence="3 4">
    <name type="scientific">Haloarcula salina</name>
    <dbReference type="NCBI Taxonomy" id="1429914"/>
    <lineage>
        <taxon>Archaea</taxon>
        <taxon>Methanobacteriati</taxon>
        <taxon>Methanobacteriota</taxon>
        <taxon>Stenosarchaea group</taxon>
        <taxon>Halobacteria</taxon>
        <taxon>Halobacteriales</taxon>
        <taxon>Haloarculaceae</taxon>
        <taxon>Haloarcula</taxon>
    </lineage>
</organism>
<dbReference type="Pfam" id="PF25231">
    <property type="entry name" value="DUF7847"/>
    <property type="match status" value="1"/>
</dbReference>
<evidence type="ECO:0000256" key="1">
    <source>
        <dbReference type="SAM" id="Phobius"/>
    </source>
</evidence>
<comment type="caution">
    <text evidence="3">The sequence shown here is derived from an EMBL/GenBank/DDBJ whole genome shotgun (WGS) entry which is preliminary data.</text>
</comment>
<dbReference type="Proteomes" id="UP001166304">
    <property type="component" value="Unassembled WGS sequence"/>
</dbReference>
<feature type="transmembrane region" description="Helical" evidence="1">
    <location>
        <begin position="52"/>
        <end position="71"/>
    </location>
</feature>
<dbReference type="AlphaFoldDB" id="A0AA41FZH8"/>
<evidence type="ECO:0000313" key="3">
    <source>
        <dbReference type="EMBL" id="MBV0900528.1"/>
    </source>
</evidence>
<keyword evidence="1" id="KW-0812">Transmembrane</keyword>
<keyword evidence="1" id="KW-1133">Transmembrane helix</keyword>
<feature type="transmembrane region" description="Helical" evidence="1">
    <location>
        <begin position="20"/>
        <end position="40"/>
    </location>
</feature>
<feature type="domain" description="DUF7847" evidence="2">
    <location>
        <begin position="1"/>
        <end position="269"/>
    </location>
</feature>
<dbReference type="EMBL" id="JAHQXE010000001">
    <property type="protein sequence ID" value="MBV0900528.1"/>
    <property type="molecule type" value="Genomic_DNA"/>
</dbReference>
<name>A0AA41FZH8_9EURY</name>
<keyword evidence="1" id="KW-0472">Membrane</keyword>
<dbReference type="RefSeq" id="WP_162412180.1">
    <property type="nucleotide sequence ID" value="NZ_JAHQXE010000001.1"/>
</dbReference>
<feature type="transmembrane region" description="Helical" evidence="1">
    <location>
        <begin position="205"/>
        <end position="229"/>
    </location>
</feature>
<evidence type="ECO:0000259" key="2">
    <source>
        <dbReference type="Pfam" id="PF25231"/>
    </source>
</evidence>
<evidence type="ECO:0000313" key="4">
    <source>
        <dbReference type="Proteomes" id="UP001166304"/>
    </source>
</evidence>
<protein>
    <recommendedName>
        <fullName evidence="2">DUF7847 domain-containing protein</fullName>
    </recommendedName>
</protein>
<dbReference type="InterPro" id="IPR057169">
    <property type="entry name" value="DUF7847"/>
</dbReference>
<gene>
    <name evidence="3" type="ORF">KTS37_01895</name>
</gene>